<feature type="transmembrane region" description="Helical" evidence="7">
    <location>
        <begin position="456"/>
        <end position="473"/>
    </location>
</feature>
<name>A0A6S6NZR4_9MYCO</name>
<dbReference type="InterPro" id="IPR051679">
    <property type="entry name" value="DASS-Related_Transporters"/>
</dbReference>
<dbReference type="GO" id="GO:0005886">
    <property type="term" value="C:plasma membrane"/>
    <property type="evidence" value="ECO:0007669"/>
    <property type="project" value="TreeGrafter"/>
</dbReference>
<dbReference type="AlphaFoldDB" id="A0A6S6NZR4"/>
<dbReference type="RefSeq" id="WP_185294528.1">
    <property type="nucleotide sequence ID" value="NZ_AP023287.1"/>
</dbReference>
<feature type="transmembrane region" description="Helical" evidence="7">
    <location>
        <begin position="26"/>
        <end position="42"/>
    </location>
</feature>
<dbReference type="Proteomes" id="UP000515734">
    <property type="component" value="Chromosome"/>
</dbReference>
<feature type="transmembrane region" description="Helical" evidence="7">
    <location>
        <begin position="575"/>
        <end position="595"/>
    </location>
</feature>
<evidence type="ECO:0000256" key="5">
    <source>
        <dbReference type="ARBA" id="ARBA00022989"/>
    </source>
</evidence>
<feature type="transmembrane region" description="Helical" evidence="7">
    <location>
        <begin position="404"/>
        <end position="421"/>
    </location>
</feature>
<feature type="transmembrane region" description="Helical" evidence="7">
    <location>
        <begin position="427"/>
        <end position="444"/>
    </location>
</feature>
<evidence type="ECO:0000313" key="9">
    <source>
        <dbReference type="EMBL" id="BCI51575.1"/>
    </source>
</evidence>
<protein>
    <submittedName>
        <fullName evidence="9">SLC13 family permease</fullName>
    </submittedName>
</protein>
<feature type="transmembrane region" description="Helical" evidence="7">
    <location>
        <begin position="136"/>
        <end position="160"/>
    </location>
</feature>
<feature type="transmembrane region" description="Helical" evidence="7">
    <location>
        <begin position="99"/>
        <end position="124"/>
    </location>
</feature>
<dbReference type="InterPro" id="IPR004680">
    <property type="entry name" value="Cit_transptr-like_dom"/>
</dbReference>
<keyword evidence="2" id="KW-0813">Transport</keyword>
<dbReference type="InterPro" id="IPR006037">
    <property type="entry name" value="RCK_C"/>
</dbReference>
<keyword evidence="3 7" id="KW-0812">Transmembrane</keyword>
<keyword evidence="6 7" id="KW-0472">Membrane</keyword>
<dbReference type="GO" id="GO:0006813">
    <property type="term" value="P:potassium ion transport"/>
    <property type="evidence" value="ECO:0007669"/>
    <property type="project" value="InterPro"/>
</dbReference>
<feature type="domain" description="RCK C-terminal" evidence="8">
    <location>
        <begin position="306"/>
        <end position="386"/>
    </location>
</feature>
<evidence type="ECO:0000256" key="3">
    <source>
        <dbReference type="ARBA" id="ARBA00022692"/>
    </source>
</evidence>
<comment type="subcellular location">
    <subcellularLocation>
        <location evidence="1">Membrane</location>
        <topology evidence="1">Multi-pass membrane protein</topology>
    </subcellularLocation>
</comment>
<evidence type="ECO:0000256" key="1">
    <source>
        <dbReference type="ARBA" id="ARBA00004141"/>
    </source>
</evidence>
<dbReference type="GO" id="GO:0008324">
    <property type="term" value="F:monoatomic cation transmembrane transporter activity"/>
    <property type="evidence" value="ECO:0007669"/>
    <property type="project" value="InterPro"/>
</dbReference>
<evidence type="ECO:0000259" key="8">
    <source>
        <dbReference type="PROSITE" id="PS51202"/>
    </source>
</evidence>
<gene>
    <name evidence="9" type="ORF">NIIDNTM18_08530</name>
</gene>
<feature type="transmembrane region" description="Helical" evidence="7">
    <location>
        <begin position="54"/>
        <end position="79"/>
    </location>
</feature>
<feature type="transmembrane region" description="Helical" evidence="7">
    <location>
        <begin position="536"/>
        <end position="555"/>
    </location>
</feature>
<evidence type="ECO:0000256" key="4">
    <source>
        <dbReference type="ARBA" id="ARBA00022737"/>
    </source>
</evidence>
<organism evidence="9 10">
    <name type="scientific">Mycolicibacterium litorale</name>
    <dbReference type="NCBI Taxonomy" id="758802"/>
    <lineage>
        <taxon>Bacteria</taxon>
        <taxon>Bacillati</taxon>
        <taxon>Actinomycetota</taxon>
        <taxon>Actinomycetes</taxon>
        <taxon>Mycobacteriales</taxon>
        <taxon>Mycobacteriaceae</taxon>
        <taxon>Mycolicibacterium</taxon>
    </lineage>
</organism>
<evidence type="ECO:0000256" key="6">
    <source>
        <dbReference type="ARBA" id="ARBA00023136"/>
    </source>
</evidence>
<sequence>MSDATLSLVIVGVAVALFIWNRLPVEVVAIGVALLLFFTGLVDTRTLFSGFGDAVIVFIASLFVVSEGLGASGVTAWVSDRLARLAGQAYPRLLSTVSSVGALVSAVITVNGAAAALVPVTVAVARKARIRPSKVLIPLAFGCSAGALLTLGGSPVNVLIFEASRDRGEAGFGYFEFALVGVPLVGVTIAVAVLLGRRLLPDRDSTALPGDFSDYLPRLVEHWGLDRRLFRLTVGERSTARDQPAPDVVAGSDGVTLVATETAAGWVAEGHHRLAAADVMVVEGDEDAVAQCAERAGCAVDAVVPRSQDTLVGRDAGLAELVVPPRSPWLGERVFPGYTWNGLTVLSVHRMNSDVGARVVELAQGDALLVHGPWSAIDRLTTSGLLVVDSTEDVRRQAVALDRSALRALAVLTVMVVLLVTGATPPAVAALLAALAMVALRVVHPEQVYRTIPWQTIILIGALIPLSTAIQTSGAAEQIAAPIVELVGNRSPYLVLTVVFLLTAALGQFISNVATVLVVVPIAVAAATESGISVQAMLMLVALAGAASLLTPIATPANMIVMNPGGYRFSDYWRLGIVTMVAWYVVAMAVVPFFWPLH</sequence>
<dbReference type="InterPro" id="IPR036721">
    <property type="entry name" value="RCK_C_sf"/>
</dbReference>
<reference evidence="9 10" key="1">
    <citation type="submission" date="2020-07" db="EMBL/GenBank/DDBJ databases">
        <title>Complete genome sequence of Mycolicibacterium litorale like strain isolated from cardiac implantable electronic device infection.</title>
        <authorList>
            <person name="Fukano H."/>
            <person name="Miyama H."/>
            <person name="Hoshino Y."/>
        </authorList>
    </citation>
    <scope>NUCLEOTIDE SEQUENCE [LARGE SCALE GENOMIC DNA]</scope>
    <source>
        <strain evidence="9 10">NIIDNTM18</strain>
    </source>
</reference>
<evidence type="ECO:0000256" key="2">
    <source>
        <dbReference type="ARBA" id="ARBA00022448"/>
    </source>
</evidence>
<accession>A0A6S6NZR4</accession>
<dbReference type="PANTHER" id="PTHR43652">
    <property type="entry name" value="BASIC AMINO ACID ANTIPORTER YFCC-RELATED"/>
    <property type="match status" value="1"/>
</dbReference>
<evidence type="ECO:0000313" key="10">
    <source>
        <dbReference type="Proteomes" id="UP000515734"/>
    </source>
</evidence>
<dbReference type="PANTHER" id="PTHR43652:SF2">
    <property type="entry name" value="BASIC AMINO ACID ANTIPORTER YFCC-RELATED"/>
    <property type="match status" value="1"/>
</dbReference>
<keyword evidence="5 7" id="KW-1133">Transmembrane helix</keyword>
<dbReference type="SUPFAM" id="SSF116726">
    <property type="entry name" value="TrkA C-terminal domain-like"/>
    <property type="match status" value="1"/>
</dbReference>
<dbReference type="PROSITE" id="PS51202">
    <property type="entry name" value="RCK_C"/>
    <property type="match status" value="1"/>
</dbReference>
<evidence type="ECO:0000256" key="7">
    <source>
        <dbReference type="SAM" id="Phobius"/>
    </source>
</evidence>
<feature type="transmembrane region" description="Helical" evidence="7">
    <location>
        <begin position="493"/>
        <end position="524"/>
    </location>
</feature>
<dbReference type="EMBL" id="AP023287">
    <property type="protein sequence ID" value="BCI51575.1"/>
    <property type="molecule type" value="Genomic_DNA"/>
</dbReference>
<proteinExistence type="predicted"/>
<keyword evidence="4" id="KW-0677">Repeat</keyword>
<dbReference type="Pfam" id="PF03600">
    <property type="entry name" value="CitMHS"/>
    <property type="match status" value="1"/>
</dbReference>
<feature type="transmembrane region" description="Helical" evidence="7">
    <location>
        <begin position="172"/>
        <end position="195"/>
    </location>
</feature>